<keyword evidence="2 3" id="KW-0802">TPR repeat</keyword>
<dbReference type="Proteomes" id="UP000233256">
    <property type="component" value="Unassembled WGS sequence"/>
</dbReference>
<evidence type="ECO:0000256" key="2">
    <source>
        <dbReference type="ARBA" id="ARBA00022803"/>
    </source>
</evidence>
<dbReference type="PROSITE" id="PS50005">
    <property type="entry name" value="TPR"/>
    <property type="match status" value="2"/>
</dbReference>
<evidence type="ECO:0000313" key="5">
    <source>
        <dbReference type="Proteomes" id="UP000233256"/>
    </source>
</evidence>
<proteinExistence type="predicted"/>
<sequence>MINNEKTRYCNLFTLLTISIIAILTAPMIAINTCFADEAADLVFKGMDQYEKGEMEKAMASFTKSVDLGIDDPEVFFRMAHISEGNRNYTEAAKYYLVAADRAEKHEPDSPIHALSYSNLGAVLMKMGKSKAAEAAFSRAKKLSPANTMYLSNLATIFNSQGKHDQAIKCFNLLLLLEPENNSALMEKAATYSSMKEYSKALSILEKWPETDKNYNASRMIMARIFMMKGYFAKARELLKELEKKKYKNPDIYVNLGLISHLFDKSIPDAIAYYKKYYAMGGKNGEVSIMMKKLHSIWKEEAESINKR</sequence>
<evidence type="ECO:0000256" key="1">
    <source>
        <dbReference type="ARBA" id="ARBA00022737"/>
    </source>
</evidence>
<comment type="caution">
    <text evidence="4">The sequence shown here is derived from an EMBL/GenBank/DDBJ whole genome shotgun (WGS) entry which is preliminary data.</text>
</comment>
<dbReference type="Pfam" id="PF13181">
    <property type="entry name" value="TPR_8"/>
    <property type="match status" value="1"/>
</dbReference>
<dbReference type="InterPro" id="IPR051012">
    <property type="entry name" value="CellSynth/LPSAsmb/PSIAsmb"/>
</dbReference>
<dbReference type="InterPro" id="IPR011990">
    <property type="entry name" value="TPR-like_helical_dom_sf"/>
</dbReference>
<dbReference type="SMART" id="SM00028">
    <property type="entry name" value="TPR"/>
    <property type="match status" value="5"/>
</dbReference>
<dbReference type="PANTHER" id="PTHR45586">
    <property type="entry name" value="TPR REPEAT-CONTAINING PROTEIN PA4667"/>
    <property type="match status" value="1"/>
</dbReference>
<organism evidence="4 5">
    <name type="scientific">Candidatus Wallbacteria bacterium HGW-Wallbacteria-1</name>
    <dbReference type="NCBI Taxonomy" id="2013854"/>
    <lineage>
        <taxon>Bacteria</taxon>
        <taxon>Candidatus Walliibacteriota</taxon>
    </lineage>
</organism>
<gene>
    <name evidence="4" type="ORF">CVV64_04170</name>
</gene>
<dbReference type="AlphaFoldDB" id="A0A2N1PRK5"/>
<keyword evidence="1" id="KW-0677">Repeat</keyword>
<evidence type="ECO:0000256" key="3">
    <source>
        <dbReference type="PROSITE-ProRule" id="PRU00339"/>
    </source>
</evidence>
<reference evidence="4 5" key="1">
    <citation type="journal article" date="2017" name="ISME J.">
        <title>Potential for microbial H2 and metal transformations associated with novel bacteria and archaea in deep terrestrial subsurface sediments.</title>
        <authorList>
            <person name="Hernsdorf A.W."/>
            <person name="Amano Y."/>
            <person name="Miyakawa K."/>
            <person name="Ise K."/>
            <person name="Suzuki Y."/>
            <person name="Anantharaman K."/>
            <person name="Probst A."/>
            <person name="Burstein D."/>
            <person name="Thomas B.C."/>
            <person name="Banfield J.F."/>
        </authorList>
    </citation>
    <scope>NUCLEOTIDE SEQUENCE [LARGE SCALE GENOMIC DNA]</scope>
    <source>
        <strain evidence="4">HGW-Wallbacteria-1</strain>
    </source>
</reference>
<evidence type="ECO:0000313" key="4">
    <source>
        <dbReference type="EMBL" id="PKK90973.1"/>
    </source>
</evidence>
<dbReference type="Pfam" id="PF14559">
    <property type="entry name" value="TPR_19"/>
    <property type="match status" value="1"/>
</dbReference>
<protein>
    <submittedName>
        <fullName evidence="4">Uncharacterized protein</fullName>
    </submittedName>
</protein>
<dbReference type="Gene3D" id="1.25.40.10">
    <property type="entry name" value="Tetratricopeptide repeat domain"/>
    <property type="match status" value="2"/>
</dbReference>
<dbReference type="PANTHER" id="PTHR45586:SF1">
    <property type="entry name" value="LIPOPOLYSACCHARIDE ASSEMBLY PROTEIN B"/>
    <property type="match status" value="1"/>
</dbReference>
<dbReference type="SUPFAM" id="SSF48452">
    <property type="entry name" value="TPR-like"/>
    <property type="match status" value="2"/>
</dbReference>
<feature type="repeat" description="TPR" evidence="3">
    <location>
        <begin position="148"/>
        <end position="181"/>
    </location>
</feature>
<name>A0A2N1PRK5_9BACT</name>
<dbReference type="EMBL" id="PGXC01000003">
    <property type="protein sequence ID" value="PKK90973.1"/>
    <property type="molecule type" value="Genomic_DNA"/>
</dbReference>
<dbReference type="InterPro" id="IPR019734">
    <property type="entry name" value="TPR_rpt"/>
</dbReference>
<feature type="repeat" description="TPR" evidence="3">
    <location>
        <begin position="114"/>
        <end position="147"/>
    </location>
</feature>
<accession>A0A2N1PRK5</accession>